<evidence type="ECO:0000256" key="2">
    <source>
        <dbReference type="SAM" id="MobiDB-lite"/>
    </source>
</evidence>
<dbReference type="EMBL" id="KL648605">
    <property type="protein sequence ID" value="KEY67712.1"/>
    <property type="molecule type" value="Genomic_DNA"/>
</dbReference>
<accession>A0A084AQY3</accession>
<dbReference type="GO" id="GO:0030686">
    <property type="term" value="C:90S preribosome"/>
    <property type="evidence" value="ECO:0007669"/>
    <property type="project" value="TreeGrafter"/>
</dbReference>
<dbReference type="PANTHER" id="PTHR23325:SF1">
    <property type="entry name" value="SERUM RESPONSE FACTOR-BINDING PROTEIN 1"/>
    <property type="match status" value="1"/>
</dbReference>
<dbReference type="GO" id="GO:0030490">
    <property type="term" value="P:maturation of SSU-rRNA"/>
    <property type="evidence" value="ECO:0007669"/>
    <property type="project" value="TreeGrafter"/>
</dbReference>
<keyword evidence="5" id="KW-1185">Reference proteome</keyword>
<feature type="compositionally biased region" description="Basic and acidic residues" evidence="2">
    <location>
        <begin position="421"/>
        <end position="458"/>
    </location>
</feature>
<evidence type="ECO:0000313" key="5">
    <source>
        <dbReference type="Proteomes" id="UP000028045"/>
    </source>
</evidence>
<dbReference type="InterPro" id="IPR015158">
    <property type="entry name" value="Bud22_dom"/>
</dbReference>
<feature type="region of interest" description="Disordered" evidence="2">
    <location>
        <begin position="147"/>
        <end position="458"/>
    </location>
</feature>
<feature type="compositionally biased region" description="Acidic residues" evidence="2">
    <location>
        <begin position="268"/>
        <end position="284"/>
    </location>
</feature>
<feature type="compositionally biased region" description="Basic and acidic residues" evidence="2">
    <location>
        <begin position="28"/>
        <end position="51"/>
    </location>
</feature>
<reference evidence="4 5" key="1">
    <citation type="journal article" date="2014" name="BMC Genomics">
        <title>Comparative genome sequencing reveals chemotype-specific gene clusters in the toxigenic black mold Stachybotrys.</title>
        <authorList>
            <person name="Semeiks J."/>
            <person name="Borek D."/>
            <person name="Otwinowski Z."/>
            <person name="Grishin N.V."/>
        </authorList>
    </citation>
    <scope>NUCLEOTIDE SEQUENCE [LARGE SCALE GENOMIC DNA]</scope>
    <source>
        <strain evidence="5">CBS 109288 / IBT 7711</strain>
    </source>
</reference>
<feature type="region of interest" description="Disordered" evidence="2">
    <location>
        <begin position="23"/>
        <end position="51"/>
    </location>
</feature>
<dbReference type="Proteomes" id="UP000028045">
    <property type="component" value="Unassembled WGS sequence"/>
</dbReference>
<feature type="domain" description="Bud22" evidence="3">
    <location>
        <begin position="18"/>
        <end position="458"/>
    </location>
</feature>
<evidence type="ECO:0000259" key="3">
    <source>
        <dbReference type="Pfam" id="PF09073"/>
    </source>
</evidence>
<protein>
    <recommendedName>
        <fullName evidence="3">Bud22 domain-containing protein</fullName>
    </recommendedName>
</protein>
<proteinExistence type="predicted"/>
<feature type="compositionally biased region" description="Basic and acidic residues" evidence="2">
    <location>
        <begin position="366"/>
        <end position="390"/>
    </location>
</feature>
<feature type="compositionally biased region" description="Acidic residues" evidence="2">
    <location>
        <begin position="236"/>
        <end position="247"/>
    </location>
</feature>
<organism evidence="4 5">
    <name type="scientific">Stachybotrys chartarum (strain CBS 109288 / IBT 7711)</name>
    <name type="common">Toxic black mold</name>
    <name type="synonym">Stilbospora chartarum</name>
    <dbReference type="NCBI Taxonomy" id="1280523"/>
    <lineage>
        <taxon>Eukaryota</taxon>
        <taxon>Fungi</taxon>
        <taxon>Dikarya</taxon>
        <taxon>Ascomycota</taxon>
        <taxon>Pezizomycotina</taxon>
        <taxon>Sordariomycetes</taxon>
        <taxon>Hypocreomycetidae</taxon>
        <taxon>Hypocreales</taxon>
        <taxon>Stachybotryaceae</taxon>
        <taxon>Stachybotrys</taxon>
    </lineage>
</organism>
<feature type="compositionally biased region" description="Basic and acidic residues" evidence="2">
    <location>
        <begin position="154"/>
        <end position="179"/>
    </location>
</feature>
<dbReference type="HOGENOM" id="CLU_029647_0_0_1"/>
<feature type="compositionally biased region" description="Basic and acidic residues" evidence="2">
    <location>
        <begin position="297"/>
        <end position="306"/>
    </location>
</feature>
<gene>
    <name evidence="4" type="ORF">S7711_03965</name>
</gene>
<name>A0A084AQY3_STACB</name>
<evidence type="ECO:0000256" key="1">
    <source>
        <dbReference type="ARBA" id="ARBA00023054"/>
    </source>
</evidence>
<feature type="compositionally biased region" description="Basic and acidic residues" evidence="2">
    <location>
        <begin position="248"/>
        <end position="257"/>
    </location>
</feature>
<dbReference type="OrthoDB" id="3364872at2759"/>
<keyword evidence="1" id="KW-0175">Coiled coil</keyword>
<dbReference type="AlphaFoldDB" id="A0A084AQY3"/>
<sequence>MPKRKRSGETDLQELLAKSQAAVQQALKEAKGHERQRLTKRLRDARTTPDKKERLDREVLVLKSLDLHQVARTHLYSSLLKVKAIAASTSLPDEVRAGPPKLDISEAEKTALHNVTSGLSSRVQVKQAVDRAIREICEALDVPVPEAGKRQKKNKAESKDEEKAPLPDKEPLQVNKLDDGNQDEGGDDKWGDESDFQGFETDVDEPGSVAGDIKPEVEVGEEAEFSKYDDLLGSSSDEEEEGLDEDLLERYRGKETVNLDDISLSEADSGEESDVDIDSDDEAELSTRIAHSQAKVAPEKKQERTKSSAAPGPVRDSTFLPSLMSGYISGSESASDVDVAPAKKRLGQRQRQAIYEKKYGARAKHLQNDTKRSGRDQGWDMRRGAVDGGDKRRRTPWKQGVRNPLGRDDQRRSAGVPQPVVERKKDDEGPLHASWEARKKAKEAQKNVAFEGKKVVFD</sequence>
<dbReference type="PANTHER" id="PTHR23325">
    <property type="entry name" value="SERUM RESPONSE FACTOR-BINDING"/>
    <property type="match status" value="1"/>
</dbReference>
<dbReference type="GO" id="GO:0005634">
    <property type="term" value="C:nucleus"/>
    <property type="evidence" value="ECO:0007669"/>
    <property type="project" value="TreeGrafter"/>
</dbReference>
<dbReference type="Pfam" id="PF09073">
    <property type="entry name" value="BUD22"/>
    <property type="match status" value="1"/>
</dbReference>
<evidence type="ECO:0000313" key="4">
    <source>
        <dbReference type="EMBL" id="KEY67712.1"/>
    </source>
</evidence>
<dbReference type="InterPro" id="IPR037393">
    <property type="entry name" value="Bud22/SRFB1"/>
</dbReference>